<feature type="compositionally biased region" description="Basic and acidic residues" evidence="1">
    <location>
        <begin position="61"/>
        <end position="70"/>
    </location>
</feature>
<reference evidence="3 4" key="1">
    <citation type="journal article" date="2016" name="Mol. Biol. Evol.">
        <title>Comparative Genomics of Early-Diverging Mushroom-Forming Fungi Provides Insights into the Origins of Lignocellulose Decay Capabilities.</title>
        <authorList>
            <person name="Nagy L.G."/>
            <person name="Riley R."/>
            <person name="Tritt A."/>
            <person name="Adam C."/>
            <person name="Daum C."/>
            <person name="Floudas D."/>
            <person name="Sun H."/>
            <person name="Yadav J.S."/>
            <person name="Pangilinan J."/>
            <person name="Larsson K.H."/>
            <person name="Matsuura K."/>
            <person name="Barry K."/>
            <person name="Labutti K."/>
            <person name="Kuo R."/>
            <person name="Ohm R.A."/>
            <person name="Bhattacharya S.S."/>
            <person name="Shirouzu T."/>
            <person name="Yoshinaga Y."/>
            <person name="Martin F.M."/>
            <person name="Grigoriev I.V."/>
            <person name="Hibbett D.S."/>
        </authorList>
    </citation>
    <scope>NUCLEOTIDE SEQUENCE [LARGE SCALE GENOMIC DNA]</scope>
    <source>
        <strain evidence="3 4">CBS 109695</strain>
    </source>
</reference>
<dbReference type="InterPro" id="IPR000210">
    <property type="entry name" value="BTB/POZ_dom"/>
</dbReference>
<evidence type="ECO:0000313" key="3">
    <source>
        <dbReference type="EMBL" id="KZP26077.1"/>
    </source>
</evidence>
<feature type="region of interest" description="Disordered" evidence="1">
    <location>
        <begin position="415"/>
        <end position="444"/>
    </location>
</feature>
<name>A0A166PGS1_9AGAM</name>
<evidence type="ECO:0000256" key="1">
    <source>
        <dbReference type="SAM" id="MobiDB-lite"/>
    </source>
</evidence>
<gene>
    <name evidence="3" type="ORF">FIBSPDRAFT_928998</name>
</gene>
<proteinExistence type="predicted"/>
<evidence type="ECO:0000259" key="2">
    <source>
        <dbReference type="PROSITE" id="PS50097"/>
    </source>
</evidence>
<evidence type="ECO:0000313" key="4">
    <source>
        <dbReference type="Proteomes" id="UP000076532"/>
    </source>
</evidence>
<feature type="region of interest" description="Disordered" evidence="1">
    <location>
        <begin position="50"/>
        <end position="70"/>
    </location>
</feature>
<feature type="region of interest" description="Disordered" evidence="1">
    <location>
        <begin position="536"/>
        <end position="555"/>
    </location>
</feature>
<protein>
    <recommendedName>
        <fullName evidence="2">BTB domain-containing protein</fullName>
    </recommendedName>
</protein>
<organism evidence="3 4">
    <name type="scientific">Athelia psychrophila</name>
    <dbReference type="NCBI Taxonomy" id="1759441"/>
    <lineage>
        <taxon>Eukaryota</taxon>
        <taxon>Fungi</taxon>
        <taxon>Dikarya</taxon>
        <taxon>Basidiomycota</taxon>
        <taxon>Agaricomycotina</taxon>
        <taxon>Agaricomycetes</taxon>
        <taxon>Agaricomycetidae</taxon>
        <taxon>Atheliales</taxon>
        <taxon>Atheliaceae</taxon>
        <taxon>Athelia</taxon>
    </lineage>
</organism>
<dbReference type="OrthoDB" id="3027208at2759"/>
<feature type="domain" description="BTB" evidence="2">
    <location>
        <begin position="145"/>
        <end position="210"/>
    </location>
</feature>
<dbReference type="Proteomes" id="UP000076532">
    <property type="component" value="Unassembled WGS sequence"/>
</dbReference>
<dbReference type="EMBL" id="KV417517">
    <property type="protein sequence ID" value="KZP26077.1"/>
    <property type="molecule type" value="Genomic_DNA"/>
</dbReference>
<accession>A0A166PGS1</accession>
<dbReference type="AlphaFoldDB" id="A0A166PGS1"/>
<keyword evidence="4" id="KW-1185">Reference proteome</keyword>
<sequence length="555" mass="62757">MYAKSMHKPGPRYVPGLFPQAAGRTTSLHPLTVDCRQSSREHLHAVQLLSTSHPSQHARKTHEEQAPERTDLNIAVREPRLETPEHPRGAPIIGAVLRVERAPERTATRHGLSKRGSRFPFRPIQVAMAMEEINIATIRSKLWFEDGSILLETERVQFKVYKGILAANSAIFRDMFANAQPQEGELVEGCPGVYLTDKLKDLEYILEVLHDSHKIQMVWRQEPDVCCRRRSIISSHRAQVPIDHIRKQAVQRLAVTFHSDLSEYLHESNVYLALVNVVRENDLLVHLPALLFVQPWEARPACSTSACRTQRERLHRKWFGSAEPEFNGPMVAILGDWKDGWSEGLCEECSTHARQKFAEGQENVFEMLPSMFGLPGWDVLREKWSTLTKSPSDIPEARALHMIYTSCCTVLPTQPSPKLSPLGAQPTPSRSPPHSPTSPSQPRSPPAIFQKLYLIRLDTPLSHIPLQIREHLRADRAIRGVERGFEDTPRLLALLQLAFAQGRRIHEDECAALCQERTRPLKMNYSPVGAESWAAGGRRRARRPANRGGRLEAAV</sequence>
<dbReference type="PROSITE" id="PS50097">
    <property type="entry name" value="BTB"/>
    <property type="match status" value="1"/>
</dbReference>